<dbReference type="PROSITE" id="PS51918">
    <property type="entry name" value="RADICAL_SAM"/>
    <property type="match status" value="1"/>
</dbReference>
<comment type="cofactor">
    <cofactor evidence="1">
        <name>[4Fe-4S] cluster</name>
        <dbReference type="ChEBI" id="CHEBI:49883"/>
    </cofactor>
</comment>
<dbReference type="InterPro" id="IPR002792">
    <property type="entry name" value="TRAM_dom"/>
</dbReference>
<sequence length="410" mass="46084">MRTVSLATVGCKLNQYETQLLTENFKLNGFRVVACAEDADVVVINTCSVTSRAEATARNLVYRSTKLSPKPYVAITGCYAKRKKDELLRIDGVDFVGASGELLDSLGYIERTSHISSFNGHTRVFVKIQDGCDNFCAFCVLPYIRGKPQSRGRDELFEEVCILCRGGYREIVLTGINIGNYADDGVDLTGLLKNLEQIDSLKRLRLSSIEPTHVTDRFLDYMCHSSKLCSHLHIPLQSGDATILRRMGRRYTSGDYSSLIHQLKQRLPDVAIGADVMVGFPGETKSRFDNTVALIETLPLSYLHVFRYSPRDGTAASKLGDEVAEDEKKRRSAQLISLGRRKWKDYCEAFVGKEMEVLIEHRREPKSGRLVGLSSNYIRALMDGEDYLMGRFLTVRLQRSTGRYCEAEIA</sequence>
<evidence type="ECO:0000313" key="14">
    <source>
        <dbReference type="Proteomes" id="UP000051124"/>
    </source>
</evidence>
<evidence type="ECO:0000259" key="11">
    <source>
        <dbReference type="PROSITE" id="PS51449"/>
    </source>
</evidence>
<dbReference type="Proteomes" id="UP000051124">
    <property type="component" value="Unassembled WGS sequence"/>
</dbReference>
<dbReference type="FunFam" id="3.80.30.20:FF:000001">
    <property type="entry name" value="tRNA-2-methylthio-N(6)-dimethylallyladenosine synthase 2"/>
    <property type="match status" value="1"/>
</dbReference>
<dbReference type="EC" id="2.8.4.3" evidence="9"/>
<dbReference type="GO" id="GO:0035597">
    <property type="term" value="F:tRNA-2-methylthio-N(6)-dimethylallyladenosine(37) synthase activity"/>
    <property type="evidence" value="ECO:0007669"/>
    <property type="project" value="UniProtKB-EC"/>
</dbReference>
<proteinExistence type="predicted"/>
<keyword evidence="7" id="KW-0408">Iron</keyword>
<evidence type="ECO:0000256" key="9">
    <source>
        <dbReference type="ARBA" id="ARBA00033765"/>
    </source>
</evidence>
<accession>A0A0S7WE15</accession>
<dbReference type="InterPro" id="IPR020612">
    <property type="entry name" value="Methylthiotransferase_CS"/>
</dbReference>
<evidence type="ECO:0000256" key="5">
    <source>
        <dbReference type="ARBA" id="ARBA00022691"/>
    </source>
</evidence>
<dbReference type="InterPro" id="IPR005839">
    <property type="entry name" value="Methylthiotransferase"/>
</dbReference>
<feature type="domain" description="MTTase N-terminal" evidence="11">
    <location>
        <begin position="2"/>
        <end position="114"/>
    </location>
</feature>
<dbReference type="SFLD" id="SFLDS00029">
    <property type="entry name" value="Radical_SAM"/>
    <property type="match status" value="1"/>
</dbReference>
<dbReference type="GO" id="GO:0051539">
    <property type="term" value="F:4 iron, 4 sulfur cluster binding"/>
    <property type="evidence" value="ECO:0007669"/>
    <property type="project" value="UniProtKB-KW"/>
</dbReference>
<dbReference type="PROSITE" id="PS01278">
    <property type="entry name" value="MTTASE_RADICAL"/>
    <property type="match status" value="1"/>
</dbReference>
<dbReference type="EMBL" id="LIZT01000120">
    <property type="protein sequence ID" value="KPJ48401.1"/>
    <property type="molecule type" value="Genomic_DNA"/>
</dbReference>
<evidence type="ECO:0000256" key="4">
    <source>
        <dbReference type="ARBA" id="ARBA00022679"/>
    </source>
</evidence>
<evidence type="ECO:0000256" key="6">
    <source>
        <dbReference type="ARBA" id="ARBA00022723"/>
    </source>
</evidence>
<dbReference type="InterPro" id="IPR007197">
    <property type="entry name" value="rSAM"/>
</dbReference>
<dbReference type="Gene3D" id="3.40.50.12160">
    <property type="entry name" value="Methylthiotransferase, N-terminal domain"/>
    <property type="match status" value="1"/>
</dbReference>
<dbReference type="GO" id="GO:0046872">
    <property type="term" value="F:metal ion binding"/>
    <property type="evidence" value="ECO:0007669"/>
    <property type="project" value="UniProtKB-KW"/>
</dbReference>
<dbReference type="InterPro" id="IPR013848">
    <property type="entry name" value="Methylthiotransferase_N"/>
</dbReference>
<dbReference type="InterPro" id="IPR023404">
    <property type="entry name" value="rSAM_horseshoe"/>
</dbReference>
<feature type="domain" description="TRAM" evidence="10">
    <location>
        <begin position="348"/>
        <end position="410"/>
    </location>
</feature>
<dbReference type="PROSITE" id="PS51449">
    <property type="entry name" value="MTTASE_N"/>
    <property type="match status" value="1"/>
</dbReference>
<dbReference type="GO" id="GO:0005829">
    <property type="term" value="C:cytosol"/>
    <property type="evidence" value="ECO:0007669"/>
    <property type="project" value="TreeGrafter"/>
</dbReference>
<comment type="caution">
    <text evidence="13">The sequence shown here is derived from an EMBL/GenBank/DDBJ whole genome shotgun (WGS) entry which is preliminary data.</text>
</comment>
<keyword evidence="6" id="KW-0479">Metal-binding</keyword>
<dbReference type="SUPFAM" id="SSF102114">
    <property type="entry name" value="Radical SAM enzymes"/>
    <property type="match status" value="1"/>
</dbReference>
<dbReference type="AlphaFoldDB" id="A0A0S7WE15"/>
<dbReference type="InterPro" id="IPR058240">
    <property type="entry name" value="rSAM_sf"/>
</dbReference>
<reference evidence="13 14" key="1">
    <citation type="journal article" date="2015" name="Microbiome">
        <title>Genomic resolution of linkages in carbon, nitrogen, and sulfur cycling among widespread estuary sediment bacteria.</title>
        <authorList>
            <person name="Baker B.J."/>
            <person name="Lazar C.S."/>
            <person name="Teske A.P."/>
            <person name="Dick G.J."/>
        </authorList>
    </citation>
    <scope>NUCLEOTIDE SEQUENCE [LARGE SCALE GENOMIC DNA]</scope>
    <source>
        <strain evidence="13">DG_26</strain>
    </source>
</reference>
<keyword evidence="5" id="KW-0949">S-adenosyl-L-methionine</keyword>
<dbReference type="NCBIfam" id="TIGR00089">
    <property type="entry name" value="MiaB/RimO family radical SAM methylthiotransferase"/>
    <property type="match status" value="1"/>
</dbReference>
<dbReference type="Pfam" id="PF04055">
    <property type="entry name" value="Radical_SAM"/>
    <property type="match status" value="1"/>
</dbReference>
<name>A0A0S7WE15_UNCT6</name>
<evidence type="ECO:0000256" key="1">
    <source>
        <dbReference type="ARBA" id="ARBA00001966"/>
    </source>
</evidence>
<dbReference type="PANTHER" id="PTHR43020">
    <property type="entry name" value="CDK5 REGULATORY SUBUNIT-ASSOCIATED PROTEIN 1"/>
    <property type="match status" value="1"/>
</dbReference>
<keyword evidence="3" id="KW-0004">4Fe-4S</keyword>
<evidence type="ECO:0000256" key="7">
    <source>
        <dbReference type="ARBA" id="ARBA00023004"/>
    </source>
</evidence>
<dbReference type="Gene3D" id="3.80.30.20">
    <property type="entry name" value="tm_1862 like domain"/>
    <property type="match status" value="1"/>
</dbReference>
<evidence type="ECO:0000256" key="2">
    <source>
        <dbReference type="ARBA" id="ARBA00003234"/>
    </source>
</evidence>
<dbReference type="InterPro" id="IPR006638">
    <property type="entry name" value="Elp3/MiaA/NifB-like_rSAM"/>
</dbReference>
<dbReference type="PATRIC" id="fig|1703771.3.peg.1436"/>
<dbReference type="SFLD" id="SFLDG01082">
    <property type="entry name" value="B12-binding_domain_containing"/>
    <property type="match status" value="1"/>
</dbReference>
<dbReference type="SFLD" id="SFLDG01061">
    <property type="entry name" value="methylthiotransferase"/>
    <property type="match status" value="1"/>
</dbReference>
<organism evidence="13 14">
    <name type="scientific">candidate division TA06 bacterium DG_26</name>
    <dbReference type="NCBI Taxonomy" id="1703771"/>
    <lineage>
        <taxon>Bacteria</taxon>
        <taxon>Bacteria division TA06</taxon>
    </lineage>
</organism>
<keyword evidence="8" id="KW-0411">Iron-sulfur</keyword>
<evidence type="ECO:0000313" key="13">
    <source>
        <dbReference type="EMBL" id="KPJ48401.1"/>
    </source>
</evidence>
<protein>
    <recommendedName>
        <fullName evidence="9">tRNA-2-methylthio-N(6)-dimethylallyladenosine synthase</fullName>
        <ecNumber evidence="9">2.8.4.3</ecNumber>
    </recommendedName>
</protein>
<gene>
    <name evidence="13" type="ORF">AMJ40_07550</name>
</gene>
<evidence type="ECO:0000259" key="10">
    <source>
        <dbReference type="PROSITE" id="PS50926"/>
    </source>
</evidence>
<dbReference type="PANTHER" id="PTHR43020:SF2">
    <property type="entry name" value="MITOCHONDRIAL TRNA METHYLTHIOTRANSFERASE CDK5RAP1"/>
    <property type="match status" value="1"/>
</dbReference>
<dbReference type="Pfam" id="PF00919">
    <property type="entry name" value="UPF0004"/>
    <property type="match status" value="1"/>
</dbReference>
<dbReference type="PROSITE" id="PS50926">
    <property type="entry name" value="TRAM"/>
    <property type="match status" value="1"/>
</dbReference>
<dbReference type="SMART" id="SM00729">
    <property type="entry name" value="Elp3"/>
    <property type="match status" value="1"/>
</dbReference>
<dbReference type="Pfam" id="PF01938">
    <property type="entry name" value="TRAM"/>
    <property type="match status" value="1"/>
</dbReference>
<feature type="domain" description="Radical SAM core" evidence="12">
    <location>
        <begin position="118"/>
        <end position="345"/>
    </location>
</feature>
<evidence type="ECO:0000256" key="3">
    <source>
        <dbReference type="ARBA" id="ARBA00022485"/>
    </source>
</evidence>
<comment type="function">
    <text evidence="2">Catalyzes the methylthiolation of N6-(dimethylallyl)adenosine (i(6)A), leading to the formation of 2-methylthio-N6-(dimethylallyl)adenosine (ms(2)i(6)A) at position 37 in tRNAs that read codons beginning with uridine.</text>
</comment>
<dbReference type="InterPro" id="IPR038135">
    <property type="entry name" value="Methylthiotransferase_N_sf"/>
</dbReference>
<evidence type="ECO:0000256" key="8">
    <source>
        <dbReference type="ARBA" id="ARBA00023014"/>
    </source>
</evidence>
<keyword evidence="4" id="KW-0808">Transferase</keyword>
<evidence type="ECO:0000259" key="12">
    <source>
        <dbReference type="PROSITE" id="PS51918"/>
    </source>
</evidence>